<dbReference type="Pfam" id="PF09995">
    <property type="entry name" value="MPAB_Lcp_cat"/>
    <property type="match status" value="1"/>
</dbReference>
<evidence type="ECO:0000313" key="3">
    <source>
        <dbReference type="Proteomes" id="UP000321746"/>
    </source>
</evidence>
<dbReference type="Proteomes" id="UP000321746">
    <property type="component" value="Unassembled WGS sequence"/>
</dbReference>
<dbReference type="PANTHER" id="PTHR36151:SF3">
    <property type="entry name" value="ER-BOUND OXYGENASE MPAB_MPAB'_RUBBER OXYGENASE CATALYTIC DOMAIN-CONTAINING PROTEIN"/>
    <property type="match status" value="1"/>
</dbReference>
<dbReference type="RefSeq" id="WP_146890954.1">
    <property type="nucleotide sequence ID" value="NZ_BJYG01000042.1"/>
</dbReference>
<gene>
    <name evidence="2" type="ORF">AOE01nite_26710</name>
</gene>
<feature type="domain" description="ER-bound oxygenase mpaB/mpaB'/Rubber oxygenase catalytic" evidence="1">
    <location>
        <begin position="54"/>
        <end position="281"/>
    </location>
</feature>
<dbReference type="GO" id="GO:0016491">
    <property type="term" value="F:oxidoreductase activity"/>
    <property type="evidence" value="ECO:0007669"/>
    <property type="project" value="InterPro"/>
</dbReference>
<evidence type="ECO:0000259" key="1">
    <source>
        <dbReference type="Pfam" id="PF09995"/>
    </source>
</evidence>
<protein>
    <recommendedName>
        <fullName evidence="1">ER-bound oxygenase mpaB/mpaB'/Rubber oxygenase catalytic domain-containing protein</fullName>
    </recommendedName>
</protein>
<proteinExistence type="predicted"/>
<dbReference type="OrthoDB" id="108890at2"/>
<dbReference type="EMBL" id="BJYG01000042">
    <property type="protein sequence ID" value="GEN64447.1"/>
    <property type="molecule type" value="Genomic_DNA"/>
</dbReference>
<keyword evidence="3" id="KW-1185">Reference proteome</keyword>
<comment type="caution">
    <text evidence="2">The sequence shown here is derived from an EMBL/GenBank/DDBJ whole genome shotgun (WGS) entry which is preliminary data.</text>
</comment>
<reference evidence="2 3" key="1">
    <citation type="submission" date="2019-07" db="EMBL/GenBank/DDBJ databases">
        <title>Whole genome shotgun sequence of Acetobacter oeni NBRC 105207.</title>
        <authorList>
            <person name="Hosoyama A."/>
            <person name="Uohara A."/>
            <person name="Ohji S."/>
            <person name="Ichikawa N."/>
        </authorList>
    </citation>
    <scope>NUCLEOTIDE SEQUENCE [LARGE SCALE GENOMIC DNA]</scope>
    <source>
        <strain evidence="2 3">NBRC 105207</strain>
    </source>
</reference>
<evidence type="ECO:0000313" key="2">
    <source>
        <dbReference type="EMBL" id="GEN64447.1"/>
    </source>
</evidence>
<organism evidence="2 3">
    <name type="scientific">Acetobacter oeni</name>
    <dbReference type="NCBI Taxonomy" id="304077"/>
    <lineage>
        <taxon>Bacteria</taxon>
        <taxon>Pseudomonadati</taxon>
        <taxon>Pseudomonadota</taxon>
        <taxon>Alphaproteobacteria</taxon>
        <taxon>Acetobacterales</taxon>
        <taxon>Acetobacteraceae</taxon>
        <taxon>Acetobacter</taxon>
    </lineage>
</organism>
<sequence length="288" mass="32001">MPGTFPRLPAPPGSIWLKRRLAERISGVFNDRAQGEAPVVRQTDGLFPPGSVIRRVHGDVVSMMAGGIAALLLQMLHPAVLAGVWDHSRFREDLHGRLRRTARFIAQTTYGHREDALAAIGRVRRIHSTIHGILPDGTSYRADDPSLLAWVHLTEATSFLAGWRRFAEPLMPEHERNRYFGEIAYIGTALGADPVPLTERAASRQMQATRSLLSVDERTREICGILLTQPASFPGNRNIYRLLTQAAIDLLPPWARQMHGFPEPGPGTPFMRAGTLGLAEIVRWAFRS</sequence>
<dbReference type="PANTHER" id="PTHR36151">
    <property type="entry name" value="BLR2777 PROTEIN"/>
    <property type="match status" value="1"/>
</dbReference>
<name>A0A511XND1_9PROT</name>
<dbReference type="InterPro" id="IPR018713">
    <property type="entry name" value="MPAB/Lcp_cat_dom"/>
</dbReference>
<accession>A0A511XND1</accession>
<dbReference type="AlphaFoldDB" id="A0A511XND1"/>